<evidence type="ECO:0000256" key="2">
    <source>
        <dbReference type="ARBA" id="ARBA00022485"/>
    </source>
</evidence>
<evidence type="ECO:0000313" key="9">
    <source>
        <dbReference type="EMBL" id="SEQ09150.1"/>
    </source>
</evidence>
<dbReference type="GO" id="GO:0046872">
    <property type="term" value="F:metal ion binding"/>
    <property type="evidence" value="ECO:0007669"/>
    <property type="project" value="UniProtKB-KW"/>
</dbReference>
<keyword evidence="4" id="KW-0949">S-adenosyl-L-methionine</keyword>
<dbReference type="Pfam" id="PF04055">
    <property type="entry name" value="Radical_SAM"/>
    <property type="match status" value="1"/>
</dbReference>
<reference evidence="10" key="1">
    <citation type="submission" date="2016-10" db="EMBL/GenBank/DDBJ databases">
        <authorList>
            <person name="Varghese N."/>
            <person name="Submissions S."/>
        </authorList>
    </citation>
    <scope>NUCLEOTIDE SEQUENCE [LARGE SCALE GENOMIC DNA]</scope>
    <source>
        <strain evidence="10">DSM 18887</strain>
    </source>
</reference>
<keyword evidence="7" id="KW-0411">Iron-sulfur</keyword>
<keyword evidence="3" id="KW-0313">Glucose metabolism</keyword>
<dbReference type="Proteomes" id="UP000198749">
    <property type="component" value="Unassembled WGS sequence"/>
</dbReference>
<keyword evidence="5" id="KW-0479">Metal-binding</keyword>
<dbReference type="InterPro" id="IPR007197">
    <property type="entry name" value="rSAM"/>
</dbReference>
<dbReference type="STRING" id="355243.SAMN03080615_00376"/>
<evidence type="ECO:0000259" key="8">
    <source>
        <dbReference type="Pfam" id="PF04055"/>
    </source>
</evidence>
<evidence type="ECO:0000313" key="10">
    <source>
        <dbReference type="Proteomes" id="UP000198749"/>
    </source>
</evidence>
<evidence type="ECO:0000256" key="1">
    <source>
        <dbReference type="ARBA" id="ARBA00001966"/>
    </source>
</evidence>
<dbReference type="Gene3D" id="3.20.20.70">
    <property type="entry name" value="Aldolase class I"/>
    <property type="match status" value="1"/>
</dbReference>
<proteinExistence type="predicted"/>
<name>A0A1H9D6R8_9GAMM</name>
<dbReference type="InterPro" id="IPR013785">
    <property type="entry name" value="Aldolase_TIM"/>
</dbReference>
<evidence type="ECO:0000256" key="7">
    <source>
        <dbReference type="ARBA" id="ARBA00023014"/>
    </source>
</evidence>
<keyword evidence="10" id="KW-1185">Reference proteome</keyword>
<dbReference type="GO" id="GO:0003824">
    <property type="term" value="F:catalytic activity"/>
    <property type="evidence" value="ECO:0007669"/>
    <property type="project" value="InterPro"/>
</dbReference>
<protein>
    <submittedName>
        <fullName evidence="9">Radical SAM protein, TatD family-associated</fullName>
    </submittedName>
</protein>
<dbReference type="PANTHER" id="PTHR30352:SF5">
    <property type="entry name" value="PYRUVATE FORMATE-LYASE 1-ACTIVATING ENZYME"/>
    <property type="match status" value="1"/>
</dbReference>
<accession>A0A1H9D6R8</accession>
<dbReference type="SFLD" id="SFLDS00029">
    <property type="entry name" value="Radical_SAM"/>
    <property type="match status" value="1"/>
</dbReference>
<dbReference type="NCBIfam" id="TIGR04038">
    <property type="entry name" value="tatD_link_rSAM"/>
    <property type="match status" value="1"/>
</dbReference>
<dbReference type="CDD" id="cd01335">
    <property type="entry name" value="Radical_SAM"/>
    <property type="match status" value="1"/>
</dbReference>
<comment type="cofactor">
    <cofactor evidence="1">
        <name>[4Fe-4S] cluster</name>
        <dbReference type="ChEBI" id="CHEBI:49883"/>
    </cofactor>
</comment>
<evidence type="ECO:0000256" key="3">
    <source>
        <dbReference type="ARBA" id="ARBA00022526"/>
    </source>
</evidence>
<dbReference type="InterPro" id="IPR034457">
    <property type="entry name" value="Organic_radical-activating"/>
</dbReference>
<dbReference type="SFLD" id="SFLDG01111">
    <property type="entry name" value="Uncharacterised_Radical_SAM_Su"/>
    <property type="match status" value="1"/>
</dbReference>
<evidence type="ECO:0000256" key="5">
    <source>
        <dbReference type="ARBA" id="ARBA00022723"/>
    </source>
</evidence>
<keyword evidence="2" id="KW-0004">4Fe-4S</keyword>
<keyword evidence="3" id="KW-0119">Carbohydrate metabolism</keyword>
<dbReference type="GO" id="GO:0051539">
    <property type="term" value="F:4 iron, 4 sulfur cluster binding"/>
    <property type="evidence" value="ECO:0007669"/>
    <property type="project" value="UniProtKB-KW"/>
</dbReference>
<dbReference type="GO" id="GO:0006006">
    <property type="term" value="P:glucose metabolic process"/>
    <property type="evidence" value="ECO:0007669"/>
    <property type="project" value="UniProtKB-KW"/>
</dbReference>
<dbReference type="InterPro" id="IPR023821">
    <property type="entry name" value="rSAM_TatD-assoc"/>
</dbReference>
<keyword evidence="6" id="KW-0408">Iron</keyword>
<evidence type="ECO:0000256" key="6">
    <source>
        <dbReference type="ARBA" id="ARBA00023004"/>
    </source>
</evidence>
<feature type="domain" description="Radical SAM core" evidence="8">
    <location>
        <begin position="66"/>
        <end position="235"/>
    </location>
</feature>
<dbReference type="SUPFAM" id="SSF102114">
    <property type="entry name" value="Radical SAM enzymes"/>
    <property type="match status" value="1"/>
</dbReference>
<organism evidence="9 10">
    <name type="scientific">Amphritea atlantica</name>
    <dbReference type="NCBI Taxonomy" id="355243"/>
    <lineage>
        <taxon>Bacteria</taxon>
        <taxon>Pseudomonadati</taxon>
        <taxon>Pseudomonadota</taxon>
        <taxon>Gammaproteobacteria</taxon>
        <taxon>Oceanospirillales</taxon>
        <taxon>Oceanospirillaceae</taxon>
        <taxon>Amphritea</taxon>
    </lineage>
</organism>
<gene>
    <name evidence="9" type="ORF">SAMN03080615_00376</name>
</gene>
<evidence type="ECO:0000256" key="4">
    <source>
        <dbReference type="ARBA" id="ARBA00022691"/>
    </source>
</evidence>
<dbReference type="InterPro" id="IPR058240">
    <property type="entry name" value="rSAM_sf"/>
</dbReference>
<sequence length="250" mass="27751">MLFSVAHTLSDRFMHSLKNSAEQYLSEHASPAKVATEKLKPNKPIQHQSIPTDETLVYQIENNLYINLTDRCTLACQFCPKHNGSTEVKGYDLALEVRPEAQQIIDLIGDPTQYDCVVFCGYGEPTLRLKPLLEIAHWVKRHGGQTRLNTDGLGNLVNKRNILPELGQCIDALSVSLNAQNEAVYIHHCHPILPGSYAAMLEFVALAPEYISDVSASAINGLDGVDIDACRELARQRGVTFKQRELDIVG</sequence>
<dbReference type="EMBL" id="FOGB01000001">
    <property type="protein sequence ID" value="SEQ09150.1"/>
    <property type="molecule type" value="Genomic_DNA"/>
</dbReference>
<dbReference type="AlphaFoldDB" id="A0A1H9D6R8"/>
<dbReference type="PANTHER" id="PTHR30352">
    <property type="entry name" value="PYRUVATE FORMATE-LYASE-ACTIVATING ENZYME"/>
    <property type="match status" value="1"/>
</dbReference>